<dbReference type="InterPro" id="IPR046521">
    <property type="entry name" value="DUF6698"/>
</dbReference>
<dbReference type="Proteomes" id="UP000714275">
    <property type="component" value="Unassembled WGS sequence"/>
</dbReference>
<sequence length="517" mass="56412">MPQAGDSSDNFTAELDAVEDTESESGNDEREDEFDAQSDLDTLRMILTIPQPDAPMHEVRRVLEVAQQAYTVVRSELRALKKDHAMLQAAIPARSQNRALKKTSMVDNDITHAGKMYAMLNYFWVMSGLFPTIPQPNIDPHSDTRWSSPEAKLNGAMAELYQCIPKALHKSMETYPQFGLVFCAVVSSERSNILHSLKDCAGLIFSGLKLDPTVFTDEPAKKKENEQLLALLKKDVGGEKYTRLAPILFTDPSALVPDDFLKTSVMVKIIRVEIFGKASLSGKTKGHLKARGQCWSTQCVTEGLIAGAAIVARFLLTHDQELTATGPATKIDYAQDFDFYLERLFKRSPWATSVINYYNKEIFGTSSVLATSSTPAPSSASQPRTWEDDFLQQLEDPASVPQTVPVPAPQLPTSSHITYAPTSASRADINAVTTVNYQTAMSIMDIGQLSLDGARPDSAPSASKGGRVSAAHRRATAQSAQITVDSDMVPIIPLGPPPAAKRVTRNGGVKPKKSGKK</sequence>
<gene>
    <name evidence="2" type="ORF">EV702DRAFT_1202138</name>
</gene>
<feature type="region of interest" description="Disordered" evidence="1">
    <location>
        <begin position="1"/>
        <end position="37"/>
    </location>
</feature>
<name>A0A9P7CZ97_9AGAM</name>
<protein>
    <submittedName>
        <fullName evidence="2">Uncharacterized protein</fullName>
    </submittedName>
</protein>
<feature type="compositionally biased region" description="Acidic residues" evidence="1">
    <location>
        <begin position="16"/>
        <end position="37"/>
    </location>
</feature>
<feature type="region of interest" description="Disordered" evidence="1">
    <location>
        <begin position="454"/>
        <end position="517"/>
    </location>
</feature>
<dbReference type="EMBL" id="JABBWD010000061">
    <property type="protein sequence ID" value="KAG1771111.1"/>
    <property type="molecule type" value="Genomic_DNA"/>
</dbReference>
<accession>A0A9P7CZ97</accession>
<comment type="caution">
    <text evidence="2">The sequence shown here is derived from an EMBL/GenBank/DDBJ whole genome shotgun (WGS) entry which is preliminary data.</text>
</comment>
<organism evidence="2 3">
    <name type="scientific">Suillus placidus</name>
    <dbReference type="NCBI Taxonomy" id="48579"/>
    <lineage>
        <taxon>Eukaryota</taxon>
        <taxon>Fungi</taxon>
        <taxon>Dikarya</taxon>
        <taxon>Basidiomycota</taxon>
        <taxon>Agaricomycotina</taxon>
        <taxon>Agaricomycetes</taxon>
        <taxon>Agaricomycetidae</taxon>
        <taxon>Boletales</taxon>
        <taxon>Suillineae</taxon>
        <taxon>Suillaceae</taxon>
        <taxon>Suillus</taxon>
    </lineage>
</organism>
<reference evidence="2" key="1">
    <citation type="journal article" date="2020" name="New Phytol.">
        <title>Comparative genomics reveals dynamic genome evolution in host specialist ectomycorrhizal fungi.</title>
        <authorList>
            <person name="Lofgren L.A."/>
            <person name="Nguyen N.H."/>
            <person name="Vilgalys R."/>
            <person name="Ruytinx J."/>
            <person name="Liao H.L."/>
            <person name="Branco S."/>
            <person name="Kuo A."/>
            <person name="LaButti K."/>
            <person name="Lipzen A."/>
            <person name="Andreopoulos W."/>
            <person name="Pangilinan J."/>
            <person name="Riley R."/>
            <person name="Hundley H."/>
            <person name="Na H."/>
            <person name="Barry K."/>
            <person name="Grigoriev I.V."/>
            <person name="Stajich J.E."/>
            <person name="Kennedy P.G."/>
        </authorList>
    </citation>
    <scope>NUCLEOTIDE SEQUENCE</scope>
    <source>
        <strain evidence="2">DOB743</strain>
    </source>
</reference>
<dbReference type="OrthoDB" id="2691745at2759"/>
<dbReference type="Pfam" id="PF20414">
    <property type="entry name" value="DUF6698"/>
    <property type="match status" value="1"/>
</dbReference>
<proteinExistence type="predicted"/>
<evidence type="ECO:0000313" key="2">
    <source>
        <dbReference type="EMBL" id="KAG1771111.1"/>
    </source>
</evidence>
<feature type="compositionally biased region" description="Polar residues" evidence="1">
    <location>
        <begin position="1"/>
        <end position="11"/>
    </location>
</feature>
<evidence type="ECO:0000313" key="3">
    <source>
        <dbReference type="Proteomes" id="UP000714275"/>
    </source>
</evidence>
<dbReference type="AlphaFoldDB" id="A0A9P7CZ97"/>
<evidence type="ECO:0000256" key="1">
    <source>
        <dbReference type="SAM" id="MobiDB-lite"/>
    </source>
</evidence>
<keyword evidence="3" id="KW-1185">Reference proteome</keyword>